<reference evidence="1" key="1">
    <citation type="submission" date="2014-11" db="EMBL/GenBank/DDBJ databases">
        <authorList>
            <person name="Amaro Gonzalez C."/>
        </authorList>
    </citation>
    <scope>NUCLEOTIDE SEQUENCE</scope>
</reference>
<evidence type="ECO:0000313" key="1">
    <source>
        <dbReference type="EMBL" id="JAH82504.1"/>
    </source>
</evidence>
<dbReference type="EMBL" id="GBXM01026073">
    <property type="protein sequence ID" value="JAH82504.1"/>
    <property type="molecule type" value="Transcribed_RNA"/>
</dbReference>
<reference evidence="1" key="2">
    <citation type="journal article" date="2015" name="Fish Shellfish Immunol.">
        <title>Early steps in the European eel (Anguilla anguilla)-Vibrio vulnificus interaction in the gills: Role of the RtxA13 toxin.</title>
        <authorList>
            <person name="Callol A."/>
            <person name="Pajuelo D."/>
            <person name="Ebbesson L."/>
            <person name="Teles M."/>
            <person name="MacKenzie S."/>
            <person name="Amaro C."/>
        </authorList>
    </citation>
    <scope>NUCLEOTIDE SEQUENCE</scope>
</reference>
<protein>
    <submittedName>
        <fullName evidence="1">Uncharacterized protein</fullName>
    </submittedName>
</protein>
<organism evidence="1">
    <name type="scientific">Anguilla anguilla</name>
    <name type="common">European freshwater eel</name>
    <name type="synonym">Muraena anguilla</name>
    <dbReference type="NCBI Taxonomy" id="7936"/>
    <lineage>
        <taxon>Eukaryota</taxon>
        <taxon>Metazoa</taxon>
        <taxon>Chordata</taxon>
        <taxon>Craniata</taxon>
        <taxon>Vertebrata</taxon>
        <taxon>Euteleostomi</taxon>
        <taxon>Actinopterygii</taxon>
        <taxon>Neopterygii</taxon>
        <taxon>Teleostei</taxon>
        <taxon>Anguilliformes</taxon>
        <taxon>Anguillidae</taxon>
        <taxon>Anguilla</taxon>
    </lineage>
</organism>
<accession>A0A0E9VWI3</accession>
<dbReference type="AlphaFoldDB" id="A0A0E9VWI3"/>
<name>A0A0E9VWI3_ANGAN</name>
<proteinExistence type="predicted"/>
<sequence>MTPDPLQMNIHSTHAQLTPVWLEQLPVFRHLSGFFREVRTQASTQTSLWSALMTARMSVSSDDAWLVALGVRQFTSQ</sequence>